<dbReference type="Proteomes" id="UP001177872">
    <property type="component" value="Unassembled WGS sequence"/>
</dbReference>
<dbReference type="EMBL" id="JAVCZN010000002">
    <property type="protein sequence ID" value="MDQ1860918.1"/>
    <property type="molecule type" value="Genomic_DNA"/>
</dbReference>
<organism evidence="1 2">
    <name type="scientific">Serratia ureilytica</name>
    <dbReference type="NCBI Taxonomy" id="300181"/>
    <lineage>
        <taxon>Bacteria</taxon>
        <taxon>Pseudomonadati</taxon>
        <taxon>Pseudomonadota</taxon>
        <taxon>Gammaproteobacteria</taxon>
        <taxon>Enterobacterales</taxon>
        <taxon>Yersiniaceae</taxon>
        <taxon>Serratia</taxon>
    </lineage>
</organism>
<evidence type="ECO:0000313" key="2">
    <source>
        <dbReference type="Proteomes" id="UP001177872"/>
    </source>
</evidence>
<proteinExistence type="predicted"/>
<dbReference type="RefSeq" id="WP_262942475.1">
    <property type="nucleotide sequence ID" value="NZ_JAIQCT010000005.1"/>
</dbReference>
<protein>
    <submittedName>
        <fullName evidence="1">Uncharacterized protein</fullName>
    </submittedName>
</protein>
<evidence type="ECO:0000313" key="1">
    <source>
        <dbReference type="EMBL" id="MDQ1860918.1"/>
    </source>
</evidence>
<reference evidence="1" key="1">
    <citation type="submission" date="2023-07" db="EMBL/GenBank/DDBJ databases">
        <title>In vitro acaricidal activity of Serratia ureilytica strains isolated from Mimosa pudica nodules againts the dust mite Tyrophagus putrescentiae.</title>
        <authorList>
            <person name="Wong-Villareal A."/>
            <person name="Cerqueda-Garcia D."/>
        </authorList>
    </citation>
    <scope>NUCLEOTIDE SEQUENCE</scope>
    <source>
        <strain evidence="1">UTS2</strain>
    </source>
</reference>
<gene>
    <name evidence="1" type="ORF">Q6237_07975</name>
</gene>
<comment type="caution">
    <text evidence="1">The sequence shown here is derived from an EMBL/GenBank/DDBJ whole genome shotgun (WGS) entry which is preliminary data.</text>
</comment>
<accession>A0ABU0VI53</accession>
<sequence>MSTQSNPLPEHENLDELYQRAKRAQSLLTEYKIECDNINSSVEIDDEDDDCLDSYPRGEEALQAREGIQSAKNVLETINCIEKSNNISAEEFNSNMDYIVQQLYDAESWVENFDLDK</sequence>
<keyword evidence="2" id="KW-1185">Reference proteome</keyword>
<name>A0ABU0VI53_9GAMM</name>